<dbReference type="RefSeq" id="WP_007826181.1">
    <property type="nucleotide sequence ID" value="NZ_JAVRER010000002.1"/>
</dbReference>
<reference evidence="7" key="1">
    <citation type="submission" date="2023-07" db="EMBL/GenBank/DDBJ databases">
        <title>30 novel species of actinomycetes from the DSMZ collection.</title>
        <authorList>
            <person name="Nouioui I."/>
        </authorList>
    </citation>
    <scope>NUCLEOTIDE SEQUENCE [LARGE SCALE GENOMIC DNA]</scope>
    <source>
        <strain evidence="7">DSM 41982</strain>
    </source>
</reference>
<dbReference type="EMBL" id="JAVRER010000002">
    <property type="protein sequence ID" value="MDT0414136.1"/>
    <property type="molecule type" value="Genomic_DNA"/>
</dbReference>
<evidence type="ECO:0000256" key="3">
    <source>
        <dbReference type="ARBA" id="ARBA00023004"/>
    </source>
</evidence>
<proteinExistence type="inferred from homology"/>
<dbReference type="PANTHER" id="PTHR42988">
    <property type="entry name" value="PHOSPHOHYDROLASE"/>
    <property type="match status" value="1"/>
</dbReference>
<dbReference type="InterPro" id="IPR029052">
    <property type="entry name" value="Metallo-depent_PP-like"/>
</dbReference>
<dbReference type="Pfam" id="PF00149">
    <property type="entry name" value="Metallophos"/>
    <property type="match status" value="1"/>
</dbReference>
<dbReference type="Proteomes" id="UP001183607">
    <property type="component" value="Unassembled WGS sequence"/>
</dbReference>
<dbReference type="InterPro" id="IPR004843">
    <property type="entry name" value="Calcineurin-like_PHP"/>
</dbReference>
<comment type="similarity">
    <text evidence="4">Belongs to the cyclic nucleotide phosphodiesterase class-III family.</text>
</comment>
<dbReference type="GO" id="GO:0016787">
    <property type="term" value="F:hydrolase activity"/>
    <property type="evidence" value="ECO:0007669"/>
    <property type="project" value="UniProtKB-KW"/>
</dbReference>
<feature type="domain" description="Calcineurin-like phosphoesterase" evidence="5">
    <location>
        <begin position="1"/>
        <end position="193"/>
    </location>
</feature>
<dbReference type="PANTHER" id="PTHR42988:SF2">
    <property type="entry name" value="CYCLIC NUCLEOTIDE PHOSPHODIESTERASE CBUA0032-RELATED"/>
    <property type="match status" value="1"/>
</dbReference>
<name>A0ABD5DY35_9ACTN</name>
<organism evidence="6 7">
    <name type="scientific">Streptomyces evansiae</name>
    <dbReference type="NCBI Taxonomy" id="3075535"/>
    <lineage>
        <taxon>Bacteria</taxon>
        <taxon>Bacillati</taxon>
        <taxon>Actinomycetota</taxon>
        <taxon>Actinomycetes</taxon>
        <taxon>Kitasatosporales</taxon>
        <taxon>Streptomycetaceae</taxon>
        <taxon>Streptomyces</taxon>
    </lineage>
</organism>
<evidence type="ECO:0000259" key="5">
    <source>
        <dbReference type="Pfam" id="PF00149"/>
    </source>
</evidence>
<evidence type="ECO:0000256" key="1">
    <source>
        <dbReference type="ARBA" id="ARBA00022723"/>
    </source>
</evidence>
<comment type="caution">
    <text evidence="6">The sequence shown here is derived from an EMBL/GenBank/DDBJ whole genome shotgun (WGS) entry which is preliminary data.</text>
</comment>
<evidence type="ECO:0000313" key="7">
    <source>
        <dbReference type="Proteomes" id="UP001183607"/>
    </source>
</evidence>
<accession>A0ABD5DY35</accession>
<dbReference type="GO" id="GO:0046872">
    <property type="term" value="F:metal ion binding"/>
    <property type="evidence" value="ECO:0007669"/>
    <property type="project" value="UniProtKB-KW"/>
</dbReference>
<dbReference type="AlphaFoldDB" id="A0ABD5DY35"/>
<keyword evidence="1" id="KW-0479">Metal-binding</keyword>
<keyword evidence="2" id="KW-0378">Hydrolase</keyword>
<evidence type="ECO:0000313" key="6">
    <source>
        <dbReference type="EMBL" id="MDT0414136.1"/>
    </source>
</evidence>
<protein>
    <submittedName>
        <fullName evidence="6">Metallophosphoesterase</fullName>
    </submittedName>
</protein>
<gene>
    <name evidence="6" type="ORF">RM574_01415</name>
</gene>
<keyword evidence="3" id="KW-0408">Iron</keyword>
<sequence>MLLAHLSDLHLDGTERAAARARAAVDRVRAAGDAVDALLVTGDLADHGAESEYEEVAAVLAGLPFPVLTCPGNHDERRAYRKVLRDGAPGDGPIDELHVLRRDGAPALAVLMCDSSIPGAGAGALSPETLAWIDTSLTALPDEVPAVLAFHHPPARLHHPLPDGLRLTRPDDLADLLARHPRVLALLTGHAHTAAATSFAGIALRSAPAVTYTLRLTWEGEGHADDTQPPGLAYHVLAPGERHVTTHFRVAA</sequence>
<dbReference type="Gene3D" id="3.60.21.10">
    <property type="match status" value="1"/>
</dbReference>
<evidence type="ECO:0000256" key="4">
    <source>
        <dbReference type="ARBA" id="ARBA00025742"/>
    </source>
</evidence>
<dbReference type="InterPro" id="IPR050884">
    <property type="entry name" value="CNP_phosphodiesterase-III"/>
</dbReference>
<evidence type="ECO:0000256" key="2">
    <source>
        <dbReference type="ARBA" id="ARBA00022801"/>
    </source>
</evidence>
<dbReference type="SUPFAM" id="SSF56300">
    <property type="entry name" value="Metallo-dependent phosphatases"/>
    <property type="match status" value="1"/>
</dbReference>